<dbReference type="AlphaFoldDB" id="A0A6A7B3L3"/>
<keyword evidence="3" id="KW-1185">Reference proteome</keyword>
<gene>
    <name evidence="2" type="ORF">T440DRAFT_142201</name>
</gene>
<reference evidence="2" key="1">
    <citation type="submission" date="2020-01" db="EMBL/GenBank/DDBJ databases">
        <authorList>
            <consortium name="DOE Joint Genome Institute"/>
            <person name="Haridas S."/>
            <person name="Albert R."/>
            <person name="Binder M."/>
            <person name="Bloem J."/>
            <person name="Labutti K."/>
            <person name="Salamov A."/>
            <person name="Andreopoulos B."/>
            <person name="Baker S.E."/>
            <person name="Barry K."/>
            <person name="Bills G."/>
            <person name="Bluhm B.H."/>
            <person name="Cannon C."/>
            <person name="Castanera R."/>
            <person name="Culley D.E."/>
            <person name="Daum C."/>
            <person name="Ezra D."/>
            <person name="Gonzalez J.B."/>
            <person name="Henrissat B."/>
            <person name="Kuo A."/>
            <person name="Liang C."/>
            <person name="Lipzen A."/>
            <person name="Lutzoni F."/>
            <person name="Magnuson J."/>
            <person name="Mondo S."/>
            <person name="Nolan M."/>
            <person name="Ohm R."/>
            <person name="Pangilinan J."/>
            <person name="Park H.-J."/>
            <person name="Ramirez L."/>
            <person name="Alfaro M."/>
            <person name="Sun H."/>
            <person name="Tritt A."/>
            <person name="Yoshinaga Y."/>
            <person name="Zwiers L.-H."/>
            <person name="Turgeon B.G."/>
            <person name="Goodwin S.B."/>
            <person name="Spatafora J.W."/>
            <person name="Crous P.W."/>
            <person name="Grigoriev I.V."/>
        </authorList>
    </citation>
    <scope>NUCLEOTIDE SEQUENCE</scope>
    <source>
        <strain evidence="2">IPT5</strain>
    </source>
</reference>
<name>A0A6A7B3L3_9PLEO</name>
<protein>
    <submittedName>
        <fullName evidence="2">Uncharacterized protein</fullName>
    </submittedName>
</protein>
<feature type="region of interest" description="Disordered" evidence="1">
    <location>
        <begin position="1"/>
        <end position="22"/>
    </location>
</feature>
<organism evidence="2 3">
    <name type="scientific">Plenodomus tracheiphilus IPT5</name>
    <dbReference type="NCBI Taxonomy" id="1408161"/>
    <lineage>
        <taxon>Eukaryota</taxon>
        <taxon>Fungi</taxon>
        <taxon>Dikarya</taxon>
        <taxon>Ascomycota</taxon>
        <taxon>Pezizomycotina</taxon>
        <taxon>Dothideomycetes</taxon>
        <taxon>Pleosporomycetidae</taxon>
        <taxon>Pleosporales</taxon>
        <taxon>Pleosporineae</taxon>
        <taxon>Leptosphaeriaceae</taxon>
        <taxon>Plenodomus</taxon>
    </lineage>
</organism>
<proteinExistence type="predicted"/>
<sequence length="149" mass="17110">MGRFDNVHASPMPTHQSPEISQFEQIQDPSLSKLRMIPEDCVVVVSSISPCIQLPRMTPELIRIDRPSVVAYHSTHAPHLGDHHDHYVWISTLWSPGLYRRSLSNSRDNFLYPRRPGLFRAKIPGPIEIVAVPQMVTRHDVHRIVELPR</sequence>
<dbReference type="EMBL" id="MU006314">
    <property type="protein sequence ID" value="KAF2848939.1"/>
    <property type="molecule type" value="Genomic_DNA"/>
</dbReference>
<feature type="compositionally biased region" description="Polar residues" evidence="1">
    <location>
        <begin position="13"/>
        <end position="22"/>
    </location>
</feature>
<evidence type="ECO:0000313" key="3">
    <source>
        <dbReference type="Proteomes" id="UP000799423"/>
    </source>
</evidence>
<accession>A0A6A7B3L3</accession>
<evidence type="ECO:0000256" key="1">
    <source>
        <dbReference type="SAM" id="MobiDB-lite"/>
    </source>
</evidence>
<evidence type="ECO:0000313" key="2">
    <source>
        <dbReference type="EMBL" id="KAF2848939.1"/>
    </source>
</evidence>
<dbReference type="Proteomes" id="UP000799423">
    <property type="component" value="Unassembled WGS sequence"/>
</dbReference>